<keyword evidence="4" id="KW-0732">Signal</keyword>
<dbReference type="GO" id="GO:0016298">
    <property type="term" value="F:lipase activity"/>
    <property type="evidence" value="ECO:0007669"/>
    <property type="project" value="InterPro"/>
</dbReference>
<evidence type="ECO:0000313" key="5">
    <source>
        <dbReference type="EMBL" id="ABK24168.1"/>
    </source>
</evidence>
<dbReference type="SUPFAM" id="SSF52266">
    <property type="entry name" value="SGNH hydrolase"/>
    <property type="match status" value="1"/>
</dbReference>
<dbReference type="PROSITE" id="PS01098">
    <property type="entry name" value="LIPASE_GDSL_SER"/>
    <property type="match status" value="1"/>
</dbReference>
<dbReference type="InterPro" id="IPR051058">
    <property type="entry name" value="GDSL_Est/Lipase"/>
</dbReference>
<dbReference type="Pfam" id="PF00657">
    <property type="entry name" value="Lipase_GDSL"/>
    <property type="match status" value="1"/>
</dbReference>
<feature type="chain" id="PRO_5002741934" evidence="4">
    <location>
        <begin position="22"/>
        <end position="375"/>
    </location>
</feature>
<dbReference type="InterPro" id="IPR036514">
    <property type="entry name" value="SGNH_hydro_sf"/>
</dbReference>
<proteinExistence type="evidence at transcript level"/>
<dbReference type="InterPro" id="IPR035669">
    <property type="entry name" value="SGNH_plant_lipase-like"/>
</dbReference>
<dbReference type="PANTHER" id="PTHR45648:SF5">
    <property type="entry name" value="OS04G0577300 PROTEIN"/>
    <property type="match status" value="1"/>
</dbReference>
<dbReference type="EMBL" id="EF084859">
    <property type="protein sequence ID" value="ABK24168.1"/>
    <property type="molecule type" value="mRNA"/>
</dbReference>
<keyword evidence="2" id="KW-0378">Hydrolase</keyword>
<organism evidence="5">
    <name type="scientific">Picea sitchensis</name>
    <name type="common">Sitka spruce</name>
    <name type="synonym">Pinus sitchensis</name>
    <dbReference type="NCBI Taxonomy" id="3332"/>
    <lineage>
        <taxon>Eukaryota</taxon>
        <taxon>Viridiplantae</taxon>
        <taxon>Streptophyta</taxon>
        <taxon>Embryophyta</taxon>
        <taxon>Tracheophyta</taxon>
        <taxon>Spermatophyta</taxon>
        <taxon>Pinopsida</taxon>
        <taxon>Pinidae</taxon>
        <taxon>Conifers I</taxon>
        <taxon>Pinales</taxon>
        <taxon>Pinaceae</taxon>
        <taxon>Picea</taxon>
    </lineage>
</organism>
<dbReference type="CDD" id="cd01837">
    <property type="entry name" value="SGNH_plant_lipase_like"/>
    <property type="match status" value="1"/>
</dbReference>
<dbReference type="InterPro" id="IPR008265">
    <property type="entry name" value="Lipase_GDSL_AS"/>
</dbReference>
<dbReference type="AlphaFoldDB" id="A9NU57"/>
<dbReference type="GO" id="GO:0016042">
    <property type="term" value="P:lipid catabolic process"/>
    <property type="evidence" value="ECO:0007669"/>
    <property type="project" value="UniProtKB-KW"/>
</dbReference>
<dbReference type="Gene3D" id="3.40.50.1110">
    <property type="entry name" value="SGNH hydrolase"/>
    <property type="match status" value="1"/>
</dbReference>
<keyword evidence="3" id="KW-0443">Lipid metabolism</keyword>
<sequence length="375" mass="41575">MEFFTVLFVPLFIFPLPGVTAINYHDRIHVPAMFLFGDSLADAGNNDFIPNSTAKANFPPYGETFFHRPTGRFTNGRTAFDFIASILKLPFPPPYLKPRSDFSHGINFASGGSGILDSTGNDMNIIPLSLQIRQFVANYSSSLKQKGAGGVYSAKTHLSQSLYVISSGGNDIALNYLLNTSFQRTTSAQDFVKLLLSKYNEYLLSLYHTGARNFLVLDIPPVGCVPSSRLAGMKAWNGGCLETANKLVMAYNGGLRQLVVHLNKKLEGATILVTNSYDFVMKIIKHGKSYGFIETKSACCGAGPFNTAVNCGLEIPKDKRGEYKAFLCKRPGKYMFWDGTHPTEKVYKMVSRQIWHGNSSFISPFNLKTLILRRH</sequence>
<evidence type="ECO:0000256" key="4">
    <source>
        <dbReference type="SAM" id="SignalP"/>
    </source>
</evidence>
<feature type="signal peptide" evidence="4">
    <location>
        <begin position="1"/>
        <end position="21"/>
    </location>
</feature>
<name>A9NU57_PICSI</name>
<dbReference type="InterPro" id="IPR001087">
    <property type="entry name" value="GDSL"/>
</dbReference>
<evidence type="ECO:0000256" key="3">
    <source>
        <dbReference type="ARBA" id="ARBA00022963"/>
    </source>
</evidence>
<keyword evidence="3" id="KW-0442">Lipid degradation</keyword>
<evidence type="ECO:0000256" key="2">
    <source>
        <dbReference type="ARBA" id="ARBA00022801"/>
    </source>
</evidence>
<evidence type="ECO:0000256" key="1">
    <source>
        <dbReference type="ARBA" id="ARBA00008668"/>
    </source>
</evidence>
<reference evidence="5" key="1">
    <citation type="journal article" date="2008" name="BMC Genomics">
        <title>A conifer genomics resource of 200,000 spruce (Picea spp.) ESTs and 6,464 high-quality, sequence-finished full-length cDNAs for Sitka spruce (Picea sitchensis).</title>
        <authorList>
            <person name="Ralph S.G."/>
            <person name="Chun H.J."/>
            <person name="Kolosova N."/>
            <person name="Cooper D."/>
            <person name="Oddy C."/>
            <person name="Ritland C.E."/>
            <person name="Kirkpatrick R."/>
            <person name="Moore R."/>
            <person name="Barber S."/>
            <person name="Holt R.A."/>
            <person name="Jones S.J."/>
            <person name="Marra M.A."/>
            <person name="Douglas C.J."/>
            <person name="Ritland K."/>
            <person name="Bohlmann J."/>
        </authorList>
    </citation>
    <scope>NUCLEOTIDE SEQUENCE</scope>
    <source>
        <tissue evidence="5">Bark</tissue>
    </source>
</reference>
<comment type="similarity">
    <text evidence="1">Belongs to the 'GDSL' lipolytic enzyme family.</text>
</comment>
<protein>
    <submittedName>
        <fullName evidence="5">Uncharacterized protein</fullName>
    </submittedName>
</protein>
<accession>A9NU57</accession>
<dbReference type="PANTHER" id="PTHR45648">
    <property type="entry name" value="GDSL LIPASE/ACYLHYDROLASE FAMILY PROTEIN (AFU_ORTHOLOGUE AFUA_4G14700)"/>
    <property type="match status" value="1"/>
</dbReference>